<keyword evidence="2" id="KW-1185">Reference proteome</keyword>
<dbReference type="RefSeq" id="WP_146882126.1">
    <property type="nucleotide sequence ID" value="NZ_BJXB01000002.1"/>
</dbReference>
<protein>
    <submittedName>
        <fullName evidence="1">Uncharacterized protein</fullName>
    </submittedName>
</protein>
<name>A0A511MWJ2_DEIC1</name>
<evidence type="ECO:0000313" key="1">
    <source>
        <dbReference type="EMBL" id="GEM44942.1"/>
    </source>
</evidence>
<dbReference type="EMBL" id="BJXB01000002">
    <property type="protein sequence ID" value="GEM44942.1"/>
    <property type="molecule type" value="Genomic_DNA"/>
</dbReference>
<reference evidence="1 2" key="1">
    <citation type="submission" date="2019-07" db="EMBL/GenBank/DDBJ databases">
        <title>Whole genome shotgun sequence of Deinococcus cellulosilyticus NBRC 106333.</title>
        <authorList>
            <person name="Hosoyama A."/>
            <person name="Uohara A."/>
            <person name="Ohji S."/>
            <person name="Ichikawa N."/>
        </authorList>
    </citation>
    <scope>NUCLEOTIDE SEQUENCE [LARGE SCALE GENOMIC DNA]</scope>
    <source>
        <strain evidence="1 2">NBRC 106333</strain>
    </source>
</reference>
<organism evidence="1 2">
    <name type="scientific">Deinococcus cellulosilyticus (strain DSM 18568 / NBRC 106333 / KACC 11606 / 5516J-15)</name>
    <dbReference type="NCBI Taxonomy" id="1223518"/>
    <lineage>
        <taxon>Bacteria</taxon>
        <taxon>Thermotogati</taxon>
        <taxon>Deinococcota</taxon>
        <taxon>Deinococci</taxon>
        <taxon>Deinococcales</taxon>
        <taxon>Deinococcaceae</taxon>
        <taxon>Deinococcus</taxon>
    </lineage>
</organism>
<evidence type="ECO:0000313" key="2">
    <source>
        <dbReference type="Proteomes" id="UP000321306"/>
    </source>
</evidence>
<sequence length="133" mass="15916">MLRIEFNITQRPFYIPGTSRYPVTLSLHFHQGDRLLVSVERLNLECVYDLRNWLISDFFYQKHFLMTDEHHRLPFVVGLLYAPQERGWRLMAHQHDQDYRVLEGHFSEVEVRDGLNAFFEDLRVALIAFGVHL</sequence>
<dbReference type="AlphaFoldDB" id="A0A511MWJ2"/>
<accession>A0A511MWJ2</accession>
<gene>
    <name evidence="1" type="ORF">DC3_05770</name>
</gene>
<comment type="caution">
    <text evidence="1">The sequence shown here is derived from an EMBL/GenBank/DDBJ whole genome shotgun (WGS) entry which is preliminary data.</text>
</comment>
<proteinExistence type="predicted"/>
<dbReference type="Proteomes" id="UP000321306">
    <property type="component" value="Unassembled WGS sequence"/>
</dbReference>
<dbReference type="OrthoDB" id="9846757at2"/>